<dbReference type="InterPro" id="IPR005467">
    <property type="entry name" value="His_kinase_dom"/>
</dbReference>
<evidence type="ECO:0000256" key="5">
    <source>
        <dbReference type="ARBA" id="ARBA00022553"/>
    </source>
</evidence>
<dbReference type="Proteomes" id="UP001237207">
    <property type="component" value="Unassembled WGS sequence"/>
</dbReference>
<keyword evidence="9 16" id="KW-0418">Kinase</keyword>
<evidence type="ECO:0000256" key="13">
    <source>
        <dbReference type="ARBA" id="ARBA00023136"/>
    </source>
</evidence>
<dbReference type="GO" id="GO:0005886">
    <property type="term" value="C:plasma membrane"/>
    <property type="evidence" value="ECO:0007669"/>
    <property type="project" value="UniProtKB-SubCell"/>
</dbReference>
<protein>
    <recommendedName>
        <fullName evidence="3">histidine kinase</fullName>
        <ecNumber evidence="3">2.7.13.3</ecNumber>
    </recommendedName>
</protein>
<dbReference type="InterPro" id="IPR050398">
    <property type="entry name" value="HssS/ArlS-like"/>
</dbReference>
<accession>A0AAJ1WGQ0</accession>
<dbReference type="Pfam" id="PF02518">
    <property type="entry name" value="HATPase_c"/>
    <property type="match status" value="1"/>
</dbReference>
<dbReference type="PRINTS" id="PR00344">
    <property type="entry name" value="BCTRLSENSOR"/>
</dbReference>
<feature type="transmembrane region" description="Helical" evidence="14">
    <location>
        <begin position="9"/>
        <end position="30"/>
    </location>
</feature>
<feature type="transmembrane region" description="Helical" evidence="14">
    <location>
        <begin position="294"/>
        <end position="313"/>
    </location>
</feature>
<dbReference type="SMART" id="SM00387">
    <property type="entry name" value="HATPase_c"/>
    <property type="match status" value="1"/>
</dbReference>
<comment type="subcellular location">
    <subcellularLocation>
        <location evidence="2">Cell membrane</location>
        <topology evidence="2">Multi-pass membrane protein</topology>
    </subcellularLocation>
</comment>
<keyword evidence="8" id="KW-0547">Nucleotide-binding</keyword>
<keyword evidence="5" id="KW-0597">Phosphoprotein</keyword>
<feature type="transmembrane region" description="Helical" evidence="14">
    <location>
        <begin position="334"/>
        <end position="354"/>
    </location>
</feature>
<evidence type="ECO:0000313" key="16">
    <source>
        <dbReference type="EMBL" id="MDQ0215342.1"/>
    </source>
</evidence>
<evidence type="ECO:0000256" key="6">
    <source>
        <dbReference type="ARBA" id="ARBA00022679"/>
    </source>
</evidence>
<evidence type="ECO:0000256" key="14">
    <source>
        <dbReference type="SAM" id="Phobius"/>
    </source>
</evidence>
<dbReference type="FunFam" id="1.10.287.130:FF:000008">
    <property type="entry name" value="Two-component sensor histidine kinase"/>
    <property type="match status" value="1"/>
</dbReference>
<evidence type="ECO:0000256" key="11">
    <source>
        <dbReference type="ARBA" id="ARBA00022989"/>
    </source>
</evidence>
<organism evidence="16 17">
    <name type="scientific">Oikeobacillus pervagus</name>
    <dbReference type="NCBI Taxonomy" id="1325931"/>
    <lineage>
        <taxon>Bacteria</taxon>
        <taxon>Bacillati</taxon>
        <taxon>Bacillota</taxon>
        <taxon>Bacilli</taxon>
        <taxon>Bacillales</taxon>
        <taxon>Bacillaceae</taxon>
        <taxon>Oikeobacillus</taxon>
    </lineage>
</organism>
<dbReference type="GO" id="GO:0005524">
    <property type="term" value="F:ATP binding"/>
    <property type="evidence" value="ECO:0007669"/>
    <property type="project" value="UniProtKB-KW"/>
</dbReference>
<evidence type="ECO:0000313" key="17">
    <source>
        <dbReference type="Proteomes" id="UP001237207"/>
    </source>
</evidence>
<keyword evidence="10" id="KW-0067">ATP-binding</keyword>
<dbReference type="InterPro" id="IPR036097">
    <property type="entry name" value="HisK_dim/P_sf"/>
</dbReference>
<dbReference type="Gene3D" id="1.10.287.130">
    <property type="match status" value="1"/>
</dbReference>
<evidence type="ECO:0000256" key="9">
    <source>
        <dbReference type="ARBA" id="ARBA00022777"/>
    </source>
</evidence>
<comment type="caution">
    <text evidence="16">The sequence shown here is derived from an EMBL/GenBank/DDBJ whole genome shotgun (WGS) entry which is preliminary data.</text>
</comment>
<dbReference type="RefSeq" id="WP_307257337.1">
    <property type="nucleotide sequence ID" value="NZ_JAUSUC010000018.1"/>
</dbReference>
<keyword evidence="4" id="KW-1003">Cell membrane</keyword>
<dbReference type="InterPro" id="IPR004358">
    <property type="entry name" value="Sig_transdc_His_kin-like_C"/>
</dbReference>
<dbReference type="PANTHER" id="PTHR45528">
    <property type="entry name" value="SENSOR HISTIDINE KINASE CPXA"/>
    <property type="match status" value="1"/>
</dbReference>
<evidence type="ECO:0000256" key="1">
    <source>
        <dbReference type="ARBA" id="ARBA00000085"/>
    </source>
</evidence>
<evidence type="ECO:0000256" key="10">
    <source>
        <dbReference type="ARBA" id="ARBA00022840"/>
    </source>
</evidence>
<comment type="catalytic activity">
    <reaction evidence="1">
        <text>ATP + protein L-histidine = ADP + protein N-phospho-L-histidine.</text>
        <dbReference type="EC" id="2.7.13.3"/>
    </reaction>
</comment>
<evidence type="ECO:0000256" key="3">
    <source>
        <dbReference type="ARBA" id="ARBA00012438"/>
    </source>
</evidence>
<dbReference type="CDD" id="cd00082">
    <property type="entry name" value="HisKA"/>
    <property type="match status" value="1"/>
</dbReference>
<evidence type="ECO:0000256" key="4">
    <source>
        <dbReference type="ARBA" id="ARBA00022475"/>
    </source>
</evidence>
<proteinExistence type="predicted"/>
<dbReference type="InterPro" id="IPR003594">
    <property type="entry name" value="HATPase_dom"/>
</dbReference>
<keyword evidence="13 14" id="KW-0472">Membrane</keyword>
<keyword evidence="7 14" id="KW-0812">Transmembrane</keyword>
<gene>
    <name evidence="16" type="ORF">J2S13_001755</name>
</gene>
<evidence type="ECO:0000256" key="2">
    <source>
        <dbReference type="ARBA" id="ARBA00004651"/>
    </source>
</evidence>
<evidence type="ECO:0000256" key="7">
    <source>
        <dbReference type="ARBA" id="ARBA00022692"/>
    </source>
</evidence>
<dbReference type="GO" id="GO:0000155">
    <property type="term" value="F:phosphorelay sensor kinase activity"/>
    <property type="evidence" value="ECO:0007669"/>
    <property type="project" value="InterPro"/>
</dbReference>
<dbReference type="PROSITE" id="PS50109">
    <property type="entry name" value="HIS_KIN"/>
    <property type="match status" value="1"/>
</dbReference>
<dbReference type="Gene3D" id="3.30.565.10">
    <property type="entry name" value="Histidine kinase-like ATPase, C-terminal domain"/>
    <property type="match status" value="1"/>
</dbReference>
<name>A0AAJ1WGQ0_9BACI</name>
<reference evidence="16" key="1">
    <citation type="submission" date="2023-07" db="EMBL/GenBank/DDBJ databases">
        <title>Genomic Encyclopedia of Type Strains, Phase IV (KMG-IV): sequencing the most valuable type-strain genomes for metagenomic binning, comparative biology and taxonomic classification.</title>
        <authorList>
            <person name="Goeker M."/>
        </authorList>
    </citation>
    <scope>NUCLEOTIDE SEQUENCE</scope>
    <source>
        <strain evidence="16">DSM 23947</strain>
    </source>
</reference>
<dbReference type="FunFam" id="3.30.565.10:FF:000013">
    <property type="entry name" value="Two-component sensor histidine kinase"/>
    <property type="match status" value="1"/>
</dbReference>
<evidence type="ECO:0000256" key="8">
    <source>
        <dbReference type="ARBA" id="ARBA00022741"/>
    </source>
</evidence>
<keyword evidence="6" id="KW-0808">Transferase</keyword>
<feature type="transmembrane region" description="Helical" evidence="14">
    <location>
        <begin position="424"/>
        <end position="446"/>
    </location>
</feature>
<dbReference type="EMBL" id="JAUSUC010000018">
    <property type="protein sequence ID" value="MDQ0215342.1"/>
    <property type="molecule type" value="Genomic_DNA"/>
</dbReference>
<dbReference type="EC" id="2.7.13.3" evidence="3"/>
<evidence type="ECO:0000256" key="12">
    <source>
        <dbReference type="ARBA" id="ARBA00023012"/>
    </source>
</evidence>
<keyword evidence="11 14" id="KW-1133">Transmembrane helix</keyword>
<dbReference type="AlphaFoldDB" id="A0AAJ1WGQ0"/>
<keyword evidence="17" id="KW-1185">Reference proteome</keyword>
<dbReference type="InterPro" id="IPR003661">
    <property type="entry name" value="HisK_dim/P_dom"/>
</dbReference>
<feature type="domain" description="Histidine kinase" evidence="15">
    <location>
        <begin position="538"/>
        <end position="752"/>
    </location>
</feature>
<dbReference type="InterPro" id="IPR036890">
    <property type="entry name" value="HATPase_C_sf"/>
</dbReference>
<feature type="transmembrane region" description="Helical" evidence="14">
    <location>
        <begin position="452"/>
        <end position="471"/>
    </location>
</feature>
<dbReference type="SMART" id="SM00388">
    <property type="entry name" value="HisKA"/>
    <property type="match status" value="1"/>
</dbReference>
<sequence>MDIKLKNKILLVLWIVMLSLGLSGFIYGLFNIDKFGSKSYFQSDEFSSDLKQFTDYLSMYEFNKMTEKEAVKKITVTADEIETYRHVYGTLPEQIESIKSQYDDKIQFAREENNQEVADAYMAERDQKIAEIKKNFSETEYVKSKIIAAKKKAIHQYFQEKESSRWNYENYKTAFKYYLQDTKTKEIYTNVKIPKGESVENYLDDKNSLYIITYPSKEQGYFFNAQNGLAIDLMDELGRNLYEEYSGKVDSEQSIMAPIGKEGTFTGKIAVYKSAPSTHPVMKSYLNYQKNTKVIYIVSFIGVLFLLISVFLYKKTTVSRTALSERWLPYYHKIPIDLAVFIFVLSIILTLILLDKGIYDYWGSYLRETIMLLMLQVLFLAAVIIQGHLLYIRVKRGSFIEDLRKSLIYHLFCWMKEAFLIRSVGVQALIILMIIFGLGAGAGMVLIQYELIILYALFFLVIGLPTLLLLVRSIGNFNQIILFTESLVNGDTTQKILIKGKSIFAKEANYLNCLKQEVKQSRKAQAKSERLKTELITNVSHDLRTPLTSIITYTELLKSPEIAEEDRNTYIQIIDRKSQRLKILIDDLFEASKMASGNMEIEKEKVDINQLLQQSLAEYNEMIGNSTLQFRVSTPETPVYAMVDGQKLWRVFDNLIGNIIKYSLNHTRVYINVKTTEELAIITFKNVTKYELGENVDELFERFKRGDTSRHTDGSGLGLAIAKSIVDLHGGSLEIDLDGDLFKVTVQIDRIDR</sequence>
<dbReference type="SUPFAM" id="SSF55874">
    <property type="entry name" value="ATPase domain of HSP90 chaperone/DNA topoisomerase II/histidine kinase"/>
    <property type="match status" value="1"/>
</dbReference>
<evidence type="ECO:0000259" key="15">
    <source>
        <dbReference type="PROSITE" id="PS50109"/>
    </source>
</evidence>
<dbReference type="SUPFAM" id="SSF47384">
    <property type="entry name" value="Homodimeric domain of signal transducing histidine kinase"/>
    <property type="match status" value="1"/>
</dbReference>
<feature type="transmembrane region" description="Helical" evidence="14">
    <location>
        <begin position="369"/>
        <end position="391"/>
    </location>
</feature>
<dbReference type="Pfam" id="PF00512">
    <property type="entry name" value="HisKA"/>
    <property type="match status" value="1"/>
</dbReference>
<dbReference type="PANTHER" id="PTHR45528:SF1">
    <property type="entry name" value="SENSOR HISTIDINE KINASE CPXA"/>
    <property type="match status" value="1"/>
</dbReference>
<keyword evidence="12" id="KW-0902">Two-component regulatory system</keyword>